<protein>
    <submittedName>
        <fullName evidence="2">Uncharacterized protein</fullName>
    </submittedName>
</protein>
<evidence type="ECO:0000256" key="1">
    <source>
        <dbReference type="SAM" id="Phobius"/>
    </source>
</evidence>
<dbReference type="Proteomes" id="UP000287853">
    <property type="component" value="Unassembled WGS sequence"/>
</dbReference>
<feature type="transmembrane region" description="Helical" evidence="1">
    <location>
        <begin position="12"/>
        <end position="37"/>
    </location>
</feature>
<organism evidence="2 3">
    <name type="scientific">Candidatus Electrothrix aarhusensis</name>
    <dbReference type="NCBI Taxonomy" id="1859131"/>
    <lineage>
        <taxon>Bacteria</taxon>
        <taxon>Pseudomonadati</taxon>
        <taxon>Thermodesulfobacteriota</taxon>
        <taxon>Desulfobulbia</taxon>
        <taxon>Desulfobulbales</taxon>
        <taxon>Desulfobulbaceae</taxon>
        <taxon>Candidatus Electrothrix</taxon>
    </lineage>
</organism>
<keyword evidence="1" id="KW-0472">Membrane</keyword>
<comment type="caution">
    <text evidence="2">The sequence shown here is derived from an EMBL/GenBank/DDBJ whole genome shotgun (WGS) entry which is preliminary data.</text>
</comment>
<gene>
    <name evidence="2" type="ORF">H206_03203</name>
</gene>
<evidence type="ECO:0000313" key="3">
    <source>
        <dbReference type="Proteomes" id="UP000287853"/>
    </source>
</evidence>
<keyword evidence="3" id="KW-1185">Reference proteome</keyword>
<evidence type="ECO:0000313" key="2">
    <source>
        <dbReference type="EMBL" id="RWX43587.1"/>
    </source>
</evidence>
<proteinExistence type="predicted"/>
<sequence>MMRVKNIKSDTIVGQLLINLIDKIIIGGIVGLVALYATNKLQEQQKLKELTFSVSGIKTSILKKQRDNLIDKTTDYIRFVKSSKIEMYGKIFSDDGREKILELENDIEAIVFNIKIISEDYDEINKGNKGNVSKKGDSFVDAINSFSAKLINEESSAEEIDEKVFEISKRYKDIVIAINEVILQVLKKEFEDSRHL</sequence>
<accession>A0A444IRZ2</accession>
<reference evidence="2 3" key="1">
    <citation type="submission" date="2017-01" db="EMBL/GenBank/DDBJ databases">
        <title>The cable genome- insights into the physiology and evolution of filamentous bacteria capable of sulfide oxidation via long distance electron transfer.</title>
        <authorList>
            <person name="Schreiber L."/>
            <person name="Bjerg J.T."/>
            <person name="Boggild A."/>
            <person name="Van De Vossenberg J."/>
            <person name="Meysman F."/>
            <person name="Nielsen L.P."/>
            <person name="Schramm A."/>
            <person name="Kjeldsen K.U."/>
        </authorList>
    </citation>
    <scope>NUCLEOTIDE SEQUENCE [LARGE SCALE GENOMIC DNA]</scope>
    <source>
        <strain evidence="2">MCF</strain>
    </source>
</reference>
<dbReference type="EMBL" id="MTKO01000116">
    <property type="protein sequence ID" value="RWX43587.1"/>
    <property type="molecule type" value="Genomic_DNA"/>
</dbReference>
<keyword evidence="1" id="KW-0812">Transmembrane</keyword>
<keyword evidence="1" id="KW-1133">Transmembrane helix</keyword>
<name>A0A444IRZ2_9BACT</name>
<dbReference type="AlphaFoldDB" id="A0A444IRZ2"/>